<feature type="non-terminal residue" evidence="1">
    <location>
        <position position="1"/>
    </location>
</feature>
<accession>A0A1I2TNY0</accession>
<organism evidence="1 2">
    <name type="scientific">Neptunomonas qingdaonensis</name>
    <dbReference type="NCBI Taxonomy" id="1045558"/>
    <lineage>
        <taxon>Bacteria</taxon>
        <taxon>Pseudomonadati</taxon>
        <taxon>Pseudomonadota</taxon>
        <taxon>Gammaproteobacteria</taxon>
        <taxon>Oceanospirillales</taxon>
        <taxon>Oceanospirillaceae</taxon>
        <taxon>Neptunomonas</taxon>
    </lineage>
</organism>
<dbReference type="STRING" id="1045558.SAMN05216175_110156"/>
<sequence length="155" mass="18178">DCQRRRTMSLVNCYRTTGRRRLLARCDNRPLTLYVELLTRVTTQRLEVRDGDEYAALDSVHQMFPLTRDILKENGRHCLEFTKIAAVVLNQIIRPFTSKWHPVAKRNDFDNDSLCCLEFREELHSLQDKLTIYTRMLSDMAGVEDLTELESTNEP</sequence>
<proteinExistence type="predicted"/>
<keyword evidence="2" id="KW-1185">Reference proteome</keyword>
<dbReference type="Proteomes" id="UP000198623">
    <property type="component" value="Unassembled WGS sequence"/>
</dbReference>
<evidence type="ECO:0000313" key="1">
    <source>
        <dbReference type="EMBL" id="SFG66618.1"/>
    </source>
</evidence>
<protein>
    <submittedName>
        <fullName evidence="1">Uncharacterized protein</fullName>
    </submittedName>
</protein>
<dbReference type="RefSeq" id="WP_218150147.1">
    <property type="nucleotide sequence ID" value="NZ_FOOU01000010.1"/>
</dbReference>
<dbReference type="EMBL" id="FOOU01000010">
    <property type="protein sequence ID" value="SFG66618.1"/>
    <property type="molecule type" value="Genomic_DNA"/>
</dbReference>
<evidence type="ECO:0000313" key="2">
    <source>
        <dbReference type="Proteomes" id="UP000198623"/>
    </source>
</evidence>
<reference evidence="2" key="1">
    <citation type="submission" date="2016-10" db="EMBL/GenBank/DDBJ databases">
        <authorList>
            <person name="Varghese N."/>
            <person name="Submissions S."/>
        </authorList>
    </citation>
    <scope>NUCLEOTIDE SEQUENCE [LARGE SCALE GENOMIC DNA]</scope>
    <source>
        <strain evidence="2">CGMCC 1.10971</strain>
    </source>
</reference>
<dbReference type="AlphaFoldDB" id="A0A1I2TNY0"/>
<name>A0A1I2TNY0_9GAMM</name>
<gene>
    <name evidence="1" type="ORF">SAMN05216175_110156</name>
</gene>